<name>E1RJA9_METP4</name>
<dbReference type="EMBL" id="CP002117">
    <property type="protein sequence ID" value="ADN35627.1"/>
    <property type="molecule type" value="Genomic_DNA"/>
</dbReference>
<dbReference type="HOGENOM" id="CLU_753582_0_0_2"/>
<feature type="region of interest" description="Disordered" evidence="1">
    <location>
        <begin position="32"/>
        <end position="58"/>
    </location>
</feature>
<dbReference type="Proteomes" id="UP000006565">
    <property type="component" value="Chromosome"/>
</dbReference>
<dbReference type="eggNOG" id="arCOG06558">
    <property type="taxonomic scope" value="Archaea"/>
</dbReference>
<evidence type="ECO:0000313" key="3">
    <source>
        <dbReference type="Proteomes" id="UP000006565"/>
    </source>
</evidence>
<evidence type="ECO:0000256" key="1">
    <source>
        <dbReference type="SAM" id="MobiDB-lite"/>
    </source>
</evidence>
<proteinExistence type="predicted"/>
<dbReference type="PROSITE" id="PS51257">
    <property type="entry name" value="PROKAR_LIPOPROTEIN"/>
    <property type="match status" value="1"/>
</dbReference>
<dbReference type="GeneID" id="9743314"/>
<dbReference type="KEGG" id="mpi:Mpet_0856"/>
<evidence type="ECO:0000313" key="2">
    <source>
        <dbReference type="EMBL" id="ADN35627.1"/>
    </source>
</evidence>
<dbReference type="STRING" id="679926.Mpet_0856"/>
<reference evidence="2 3" key="1">
    <citation type="journal article" date="2010" name="Stand. Genomic Sci.">
        <title>Complete genome sequence of Methanoplanus petrolearius type strain (SEBR 4847).</title>
        <authorList>
            <person name="Brambilla E."/>
            <person name="Djao O.D."/>
            <person name="Daligault H."/>
            <person name="Lapidus A."/>
            <person name="Lucas S."/>
            <person name="Hammon N."/>
            <person name="Nolan M."/>
            <person name="Tice H."/>
            <person name="Cheng J.F."/>
            <person name="Han C."/>
            <person name="Tapia R."/>
            <person name="Goodwin L."/>
            <person name="Pitluck S."/>
            <person name="Liolios K."/>
            <person name="Ivanova N."/>
            <person name="Mavromatis K."/>
            <person name="Mikhailova N."/>
            <person name="Pati A."/>
            <person name="Chen A."/>
            <person name="Palaniappan K."/>
            <person name="Land M."/>
            <person name="Hauser L."/>
            <person name="Chang Y.J."/>
            <person name="Jeffries C.D."/>
            <person name="Rohde M."/>
            <person name="Spring S."/>
            <person name="Sikorski J."/>
            <person name="Goker M."/>
            <person name="Woyke T."/>
            <person name="Bristow J."/>
            <person name="Eisen J.A."/>
            <person name="Markowitz V."/>
            <person name="Hugenholtz P."/>
            <person name="Kyrpides N.C."/>
            <person name="Klenk H.P."/>
        </authorList>
    </citation>
    <scope>NUCLEOTIDE SEQUENCE [LARGE SCALE GENOMIC DNA]</scope>
    <source>
        <strain evidence="3">DSM 11571 / OCM 486 / SEBR 4847</strain>
    </source>
</reference>
<gene>
    <name evidence="2" type="ordered locus">Mpet_0856</name>
</gene>
<dbReference type="AlphaFoldDB" id="E1RJA9"/>
<sequence length="373" mass="42995" precursor="true">MKKRQMSIPIFVLVICLIFVVLVSGCTYNNPNQQDSTPVAQTESVTTETTQNVQSESTQSTVSWKNFYSDHTDQEKSELIEEAKDEILRIFPNVDESTLDGYWKDHELTDTGYPKIVFNNVDDTSDEFTEAQKIRSGGLEQNIRDNIVTIKVDPESRDIVLYIGEMPSPLEEETRKIPLEGAEKKAVEFVKNVKGDDFHEEKEDDFYIYDIDTDPNTGSGLAIIVLFNTYKGVQYLNDQIYVRYDRVLDTVSTYSDELKNPELMKSLTTLSPIPDISEEEAKEILEAKLEKSYPDEDLDIQYIVWNGHENYLNWYDEEELVYADQPEPIRLIWYVTFSDEKMRAKDSRLATPAIIDAHTGEILLLNFRDINIS</sequence>
<dbReference type="OrthoDB" id="107458at2157"/>
<keyword evidence="3" id="KW-1185">Reference proteome</keyword>
<organism evidence="2 3">
    <name type="scientific">Methanolacinia petrolearia (strain DSM 11571 / OCM 486 / SEBR 4847)</name>
    <name type="common">Methanoplanus petrolearius</name>
    <dbReference type="NCBI Taxonomy" id="679926"/>
    <lineage>
        <taxon>Archaea</taxon>
        <taxon>Methanobacteriati</taxon>
        <taxon>Methanobacteriota</taxon>
        <taxon>Stenosarchaea group</taxon>
        <taxon>Methanomicrobia</taxon>
        <taxon>Methanomicrobiales</taxon>
        <taxon>Methanomicrobiaceae</taxon>
        <taxon>Methanolacinia</taxon>
    </lineage>
</organism>
<protein>
    <submittedName>
        <fullName evidence="2">Uncharacterized protein</fullName>
    </submittedName>
</protein>
<dbReference type="RefSeq" id="WP_013328805.1">
    <property type="nucleotide sequence ID" value="NC_014507.1"/>
</dbReference>
<accession>E1RJA9</accession>